<dbReference type="CDD" id="cd18315">
    <property type="entry name" value="BTB_POZ_BAB-like"/>
    <property type="match status" value="1"/>
</dbReference>
<dbReference type="GO" id="GO:0008270">
    <property type="term" value="F:zinc ion binding"/>
    <property type="evidence" value="ECO:0007669"/>
    <property type="project" value="UniProtKB-KW"/>
</dbReference>
<dbReference type="SMART" id="SM00225">
    <property type="entry name" value="BTB"/>
    <property type="match status" value="1"/>
</dbReference>
<feature type="region of interest" description="Disordered" evidence="4">
    <location>
        <begin position="246"/>
        <end position="296"/>
    </location>
</feature>
<feature type="domain" description="C2H2-type" evidence="6">
    <location>
        <begin position="220"/>
        <end position="243"/>
    </location>
</feature>
<dbReference type="Pfam" id="PF09237">
    <property type="entry name" value="GAGA"/>
    <property type="match status" value="1"/>
</dbReference>
<keyword evidence="3" id="KW-0863">Zinc-finger</keyword>
<keyword evidence="2" id="KW-0539">Nucleus</keyword>
<dbReference type="InterPro" id="IPR000210">
    <property type="entry name" value="BTB/POZ_dom"/>
</dbReference>
<dbReference type="GO" id="GO:0003006">
    <property type="term" value="P:developmental process involved in reproduction"/>
    <property type="evidence" value="ECO:0007669"/>
    <property type="project" value="UniProtKB-ARBA"/>
</dbReference>
<sequence>MGTNQLYSLSWGEFGNSLSSTVQVLRGHGDLVDVTLAAGGRIFPAHKLVLSAASPLLLELLKSTHCHHPVVMLAGITAPDLEALLQFMYQGEVSVDTNQLPSLLQAAHCLDIQALSTSTLTTETTMTQTMVVGSDDALSRDVANTLLPVRKRKRKQRRSSETIAGVKWPTDGNVENRPLGVPGEDMPTNSRDELIKNDSRNDNPCGEEGNVKKLMSDLPAECTVCGVTLRQSRNLRRHMELIHLKVDGDRGRKRRKQDGKSKEEDTVIQTDENNHINMNDATDMSANNPGSSQVTRLPPPPTHILSPPPPPPPIYQTTHHATAPPMSVPGPSTTLCDTLHTFVPTHSLQFTHDNVFRQHQTELLRGAGLYADTRDTLE</sequence>
<feature type="region of interest" description="Disordered" evidence="4">
    <location>
        <begin position="151"/>
        <end position="208"/>
    </location>
</feature>
<dbReference type="GO" id="GO:0048468">
    <property type="term" value="P:cell development"/>
    <property type="evidence" value="ECO:0007669"/>
    <property type="project" value="UniProtKB-ARBA"/>
</dbReference>
<dbReference type="GO" id="GO:0005634">
    <property type="term" value="C:nucleus"/>
    <property type="evidence" value="ECO:0007669"/>
    <property type="project" value="UniProtKB-SubCell"/>
</dbReference>
<dbReference type="SUPFAM" id="SSF54695">
    <property type="entry name" value="POZ domain"/>
    <property type="match status" value="1"/>
</dbReference>
<dbReference type="InterPro" id="IPR011333">
    <property type="entry name" value="SKP1/BTB/POZ_sf"/>
</dbReference>
<dbReference type="Gene3D" id="3.30.710.10">
    <property type="entry name" value="Potassium Channel Kv1.1, Chain A"/>
    <property type="match status" value="1"/>
</dbReference>
<dbReference type="PANTHER" id="PTHR23110">
    <property type="entry name" value="BTB DOMAIN TRANSCRIPTION FACTOR"/>
    <property type="match status" value="1"/>
</dbReference>
<keyword evidence="3" id="KW-0479">Metal-binding</keyword>
<feature type="compositionally biased region" description="Polar residues" evidence="4">
    <location>
        <begin position="267"/>
        <end position="295"/>
    </location>
</feature>
<organism evidence="7">
    <name type="scientific">Clastoptera arizonana</name>
    <name type="common">Arizona spittle bug</name>
    <dbReference type="NCBI Taxonomy" id="38151"/>
    <lineage>
        <taxon>Eukaryota</taxon>
        <taxon>Metazoa</taxon>
        <taxon>Ecdysozoa</taxon>
        <taxon>Arthropoda</taxon>
        <taxon>Hexapoda</taxon>
        <taxon>Insecta</taxon>
        <taxon>Pterygota</taxon>
        <taxon>Neoptera</taxon>
        <taxon>Paraneoptera</taxon>
        <taxon>Hemiptera</taxon>
        <taxon>Auchenorrhyncha</taxon>
        <taxon>Cercopoidea</taxon>
        <taxon>Clastopteridae</taxon>
        <taxon>Clastoptera</taxon>
    </lineage>
</organism>
<evidence type="ECO:0000259" key="5">
    <source>
        <dbReference type="PROSITE" id="PS50097"/>
    </source>
</evidence>
<evidence type="ECO:0000259" key="6">
    <source>
        <dbReference type="PROSITE" id="PS50157"/>
    </source>
</evidence>
<dbReference type="GO" id="GO:0048513">
    <property type="term" value="P:animal organ development"/>
    <property type="evidence" value="ECO:0007669"/>
    <property type="project" value="UniProtKB-ARBA"/>
</dbReference>
<evidence type="ECO:0000313" key="7">
    <source>
        <dbReference type="EMBL" id="JAS36500.1"/>
    </source>
</evidence>
<evidence type="ECO:0000256" key="1">
    <source>
        <dbReference type="ARBA" id="ARBA00004123"/>
    </source>
</evidence>
<feature type="compositionally biased region" description="Basic and acidic residues" evidence="4">
    <location>
        <begin position="190"/>
        <end position="201"/>
    </location>
</feature>
<dbReference type="PANTHER" id="PTHR23110:SF10">
    <property type="entry name" value="TRANSCRIPTION FACTOR GAGA"/>
    <property type="match status" value="1"/>
</dbReference>
<evidence type="ECO:0000256" key="4">
    <source>
        <dbReference type="SAM" id="MobiDB-lite"/>
    </source>
</evidence>
<gene>
    <name evidence="7" type="ORF">g.9317</name>
</gene>
<protein>
    <recommendedName>
        <fullName evidence="8">BTB domain-containing protein</fullName>
    </recommendedName>
</protein>
<name>A0A1B6EF13_9HEMI</name>
<proteinExistence type="predicted"/>
<dbReference type="PROSITE" id="PS50157">
    <property type="entry name" value="ZINC_FINGER_C2H2_2"/>
    <property type="match status" value="1"/>
</dbReference>
<dbReference type="PROSITE" id="PS50097">
    <property type="entry name" value="BTB"/>
    <property type="match status" value="1"/>
</dbReference>
<reference evidence="7" key="1">
    <citation type="submission" date="2015-12" db="EMBL/GenBank/DDBJ databases">
        <title>De novo transcriptome assembly of four potential Pierce s Disease insect vectors from Arizona vineyards.</title>
        <authorList>
            <person name="Tassone E.E."/>
        </authorList>
    </citation>
    <scope>NUCLEOTIDE SEQUENCE</scope>
</reference>
<accession>A0A1B6EF13</accession>
<dbReference type="PROSITE" id="PS00028">
    <property type="entry name" value="ZINC_FINGER_C2H2_1"/>
    <property type="match status" value="1"/>
</dbReference>
<dbReference type="InterPro" id="IPR051095">
    <property type="entry name" value="Dros_DevTransReg"/>
</dbReference>
<dbReference type="GO" id="GO:0006357">
    <property type="term" value="P:regulation of transcription by RNA polymerase II"/>
    <property type="evidence" value="ECO:0007669"/>
    <property type="project" value="TreeGrafter"/>
</dbReference>
<evidence type="ECO:0000256" key="2">
    <source>
        <dbReference type="ARBA" id="ARBA00023242"/>
    </source>
</evidence>
<keyword evidence="3" id="KW-0862">Zinc</keyword>
<evidence type="ECO:0008006" key="8">
    <source>
        <dbReference type="Google" id="ProtNLM"/>
    </source>
</evidence>
<comment type="subcellular location">
    <subcellularLocation>
        <location evidence="1">Nucleus</location>
    </subcellularLocation>
</comment>
<dbReference type="EMBL" id="GEDC01000798">
    <property type="protein sequence ID" value="JAS36500.1"/>
    <property type="molecule type" value="Transcribed_RNA"/>
</dbReference>
<dbReference type="Gene3D" id="3.30.160.60">
    <property type="entry name" value="Classic Zinc Finger"/>
    <property type="match status" value="1"/>
</dbReference>
<evidence type="ECO:0000256" key="3">
    <source>
        <dbReference type="PROSITE-ProRule" id="PRU00042"/>
    </source>
</evidence>
<dbReference type="AlphaFoldDB" id="A0A1B6EF13"/>
<dbReference type="Pfam" id="PF00651">
    <property type="entry name" value="BTB"/>
    <property type="match status" value="1"/>
</dbReference>
<dbReference type="InterPro" id="IPR013087">
    <property type="entry name" value="Znf_C2H2_type"/>
</dbReference>
<feature type="domain" description="BTB" evidence="5">
    <location>
        <begin position="32"/>
        <end position="97"/>
    </location>
</feature>
<dbReference type="InterPro" id="IPR015318">
    <property type="entry name" value="Znf_GAGA-bd_fac"/>
</dbReference>